<dbReference type="Pfam" id="PF00925">
    <property type="entry name" value="GTP_cyclohydro2"/>
    <property type="match status" value="1"/>
</dbReference>
<dbReference type="NCBIfam" id="TIGR00506">
    <property type="entry name" value="ribB"/>
    <property type="match status" value="1"/>
</dbReference>
<dbReference type="Pfam" id="PF00926">
    <property type="entry name" value="DHBP_synthase"/>
    <property type="match status" value="1"/>
</dbReference>
<dbReference type="Gene3D" id="3.40.50.10990">
    <property type="entry name" value="GTP cyclohydrolase II"/>
    <property type="match status" value="1"/>
</dbReference>
<evidence type="ECO:0000256" key="4">
    <source>
        <dbReference type="ARBA" id="ARBA00012762"/>
    </source>
</evidence>
<dbReference type="PIRSF" id="PIRSF001259">
    <property type="entry name" value="RibA"/>
    <property type="match status" value="1"/>
</dbReference>
<gene>
    <name evidence="13" type="ORF">GM50_12665</name>
</gene>
<dbReference type="GO" id="GO:0005829">
    <property type="term" value="C:cytosol"/>
    <property type="evidence" value="ECO:0007669"/>
    <property type="project" value="TreeGrafter"/>
</dbReference>
<accession>A0A094SFP9</accession>
<dbReference type="AlphaFoldDB" id="A0A094SFP9"/>
<dbReference type="PANTHER" id="PTHR21327:SF18">
    <property type="entry name" value="3,4-DIHYDROXY-2-BUTANONE 4-PHOSPHATE SYNTHASE"/>
    <property type="match status" value="1"/>
</dbReference>
<feature type="domain" description="GTP cyclohydrolase II" evidence="12">
    <location>
        <begin position="219"/>
        <end position="373"/>
    </location>
</feature>
<evidence type="ECO:0000256" key="8">
    <source>
        <dbReference type="ARBA" id="ARBA00022801"/>
    </source>
</evidence>
<keyword evidence="6" id="KW-0479">Metal-binding</keyword>
<dbReference type="SUPFAM" id="SSF55821">
    <property type="entry name" value="YrdC/RibB"/>
    <property type="match status" value="1"/>
</dbReference>
<evidence type="ECO:0000256" key="6">
    <source>
        <dbReference type="ARBA" id="ARBA00022723"/>
    </source>
</evidence>
<comment type="similarity">
    <text evidence="3">In the N-terminal section; belongs to the DHBP synthase family.</text>
</comment>
<dbReference type="CDD" id="cd00641">
    <property type="entry name" value="GTP_cyclohydro2"/>
    <property type="match status" value="1"/>
</dbReference>
<dbReference type="InterPro" id="IPR000422">
    <property type="entry name" value="DHBP_synthase_RibB"/>
</dbReference>
<keyword evidence="8" id="KW-0378">Hydrolase</keyword>
<dbReference type="Gene3D" id="3.90.870.10">
    <property type="entry name" value="DHBP synthase"/>
    <property type="match status" value="1"/>
</dbReference>
<dbReference type="InterPro" id="IPR017945">
    <property type="entry name" value="DHBP_synth_RibB-like_a/b_dom"/>
</dbReference>
<dbReference type="InterPro" id="IPR000926">
    <property type="entry name" value="RibA"/>
</dbReference>
<dbReference type="GO" id="GO:0046872">
    <property type="term" value="F:metal ion binding"/>
    <property type="evidence" value="ECO:0007669"/>
    <property type="project" value="UniProtKB-KW"/>
</dbReference>
<evidence type="ECO:0000256" key="11">
    <source>
        <dbReference type="ARBA" id="ARBA00049295"/>
    </source>
</evidence>
<keyword evidence="7" id="KW-0547">Nucleotide-binding</keyword>
<keyword evidence="10" id="KW-0342">GTP-binding</keyword>
<dbReference type="PANTHER" id="PTHR21327">
    <property type="entry name" value="GTP CYCLOHYDROLASE II-RELATED"/>
    <property type="match status" value="1"/>
</dbReference>
<comment type="pathway">
    <text evidence="2">Cofactor biosynthesis; riboflavin biosynthesis; 5-amino-6-(D-ribitylamino)uracil from GTP: step 1/4.</text>
</comment>
<evidence type="ECO:0000256" key="10">
    <source>
        <dbReference type="ARBA" id="ARBA00023134"/>
    </source>
</evidence>
<evidence type="ECO:0000256" key="9">
    <source>
        <dbReference type="ARBA" id="ARBA00022833"/>
    </source>
</evidence>
<keyword evidence="5" id="KW-0686">Riboflavin biosynthesis</keyword>
<reference evidence="13" key="1">
    <citation type="submission" date="2014-05" db="EMBL/GenBank/DDBJ databases">
        <title>Key roles for freshwater Actinobacteria revealed by deep metagenomic sequencing.</title>
        <authorList>
            <person name="Ghai R."/>
            <person name="Mizuno C.M."/>
            <person name="Picazo A."/>
            <person name="Camacho A."/>
            <person name="Rodriguez-Valera F."/>
        </authorList>
    </citation>
    <scope>NUCLEOTIDE SEQUENCE</scope>
</reference>
<name>A0A094SFP9_9ZZZZ</name>
<keyword evidence="9" id="KW-0862">Zinc</keyword>
<dbReference type="EMBL" id="JNSK01000050">
    <property type="protein sequence ID" value="KGA17078.1"/>
    <property type="molecule type" value="Genomic_DNA"/>
</dbReference>
<evidence type="ECO:0000313" key="13">
    <source>
        <dbReference type="EMBL" id="KGA17078.1"/>
    </source>
</evidence>
<evidence type="ECO:0000256" key="2">
    <source>
        <dbReference type="ARBA" id="ARBA00004853"/>
    </source>
</evidence>
<dbReference type="NCBIfam" id="NF001591">
    <property type="entry name" value="PRK00393.1"/>
    <property type="match status" value="1"/>
</dbReference>
<evidence type="ECO:0000256" key="5">
    <source>
        <dbReference type="ARBA" id="ARBA00022619"/>
    </source>
</evidence>
<comment type="caution">
    <text evidence="13">The sequence shown here is derived from an EMBL/GenBank/DDBJ whole genome shotgun (WGS) entry which is preliminary data.</text>
</comment>
<dbReference type="UniPathway" id="UPA00275">
    <property type="reaction ID" value="UER00400"/>
</dbReference>
<dbReference type="GO" id="GO:0009231">
    <property type="term" value="P:riboflavin biosynthetic process"/>
    <property type="evidence" value="ECO:0007669"/>
    <property type="project" value="UniProtKB-UniPathway"/>
</dbReference>
<organism evidence="13">
    <name type="scientific">freshwater metagenome</name>
    <dbReference type="NCBI Taxonomy" id="449393"/>
    <lineage>
        <taxon>unclassified sequences</taxon>
        <taxon>metagenomes</taxon>
        <taxon>ecological metagenomes</taxon>
    </lineage>
</organism>
<dbReference type="GO" id="GO:0003935">
    <property type="term" value="F:GTP cyclohydrolase II activity"/>
    <property type="evidence" value="ECO:0007669"/>
    <property type="project" value="UniProtKB-EC"/>
</dbReference>
<dbReference type="GO" id="GO:0008686">
    <property type="term" value="F:3,4-dihydroxy-2-butanone-4-phosphate synthase activity"/>
    <property type="evidence" value="ECO:0007669"/>
    <property type="project" value="InterPro"/>
</dbReference>
<evidence type="ECO:0000259" key="12">
    <source>
        <dbReference type="Pfam" id="PF00925"/>
    </source>
</evidence>
<evidence type="ECO:0000256" key="7">
    <source>
        <dbReference type="ARBA" id="ARBA00022741"/>
    </source>
</evidence>
<dbReference type="InterPro" id="IPR032677">
    <property type="entry name" value="GTP_cyclohydro_II"/>
</dbReference>
<comment type="cofactor">
    <cofactor evidence="1">
        <name>Zn(2+)</name>
        <dbReference type="ChEBI" id="CHEBI:29105"/>
    </cofactor>
</comment>
<proteinExistence type="inferred from homology"/>
<comment type="catalytic activity">
    <reaction evidence="11">
        <text>GTP + 4 H2O = 2,5-diamino-6-hydroxy-4-(5-phosphoribosylamino)-pyrimidine + formate + 2 phosphate + 3 H(+)</text>
        <dbReference type="Rhea" id="RHEA:23704"/>
        <dbReference type="ChEBI" id="CHEBI:15377"/>
        <dbReference type="ChEBI" id="CHEBI:15378"/>
        <dbReference type="ChEBI" id="CHEBI:15740"/>
        <dbReference type="ChEBI" id="CHEBI:37565"/>
        <dbReference type="ChEBI" id="CHEBI:43474"/>
        <dbReference type="ChEBI" id="CHEBI:58614"/>
        <dbReference type="EC" id="3.5.4.25"/>
    </reaction>
</comment>
<dbReference type="SUPFAM" id="SSF142695">
    <property type="entry name" value="RibA-like"/>
    <property type="match status" value="1"/>
</dbReference>
<sequence length="405" mass="44714">MSKPVISIPEAIERYKHGEFLIVVDDLDRENEGDLMLLAEKATPEKVAFMVRYTTGILCVALTRSRARELELPLMVENNEDVRRTAFTVAVDFAPGITTGVSATERARTINALSNASTSPRELIRPGHIYPLVAHDQVLGGRQGHTEAGVALSQLSGSSEHALLSEIVNLDGSMARGVTLEAFASEHQIPIIAIADLTQYYAENFTAIDKKAFEFEWADLPINDRMWKVATYSALRQREHVVLALHPEIKATATYIRIHSECFTGDVLGSQRCDCGDQLALAQQAIVEQGSGYIIYLRNHEGRGIGLSEKIKAYRLQDEGLDTVDANLALGHHVDSREWSDAIEIIKELGLSSVVVMTNNPEKVQALIDAGISTKVISLDVQENEFNQKYLDTKATKLGHQRPGR</sequence>
<dbReference type="InterPro" id="IPR036144">
    <property type="entry name" value="RibA-like_sf"/>
</dbReference>
<protein>
    <recommendedName>
        <fullName evidence="4">GTP cyclohydrolase II</fullName>
        <ecNumber evidence="4">3.5.4.25</ecNumber>
    </recommendedName>
</protein>
<evidence type="ECO:0000256" key="3">
    <source>
        <dbReference type="ARBA" id="ARBA00005520"/>
    </source>
</evidence>
<dbReference type="GO" id="GO:0005525">
    <property type="term" value="F:GTP binding"/>
    <property type="evidence" value="ECO:0007669"/>
    <property type="project" value="UniProtKB-KW"/>
</dbReference>
<dbReference type="EC" id="3.5.4.25" evidence="4"/>
<evidence type="ECO:0000256" key="1">
    <source>
        <dbReference type="ARBA" id="ARBA00001947"/>
    </source>
</evidence>